<keyword evidence="6" id="KW-0479">Metal-binding</keyword>
<dbReference type="GO" id="GO:0046872">
    <property type="term" value="F:metal ion binding"/>
    <property type="evidence" value="ECO:0007669"/>
    <property type="project" value="UniProtKB-KW"/>
</dbReference>
<dbReference type="InterPro" id="IPR036866">
    <property type="entry name" value="RibonucZ/Hydroxyglut_hydro"/>
</dbReference>
<dbReference type="HOGENOM" id="CLU_030571_4_0_1"/>
<evidence type="ECO:0000256" key="5">
    <source>
        <dbReference type="ARBA" id="ARBA00011917"/>
    </source>
</evidence>
<dbReference type="PANTHER" id="PTHR11935:SF94">
    <property type="entry name" value="TENZING NORGAY, ISOFORM C"/>
    <property type="match status" value="1"/>
</dbReference>
<dbReference type="Pfam" id="PF16123">
    <property type="entry name" value="HAGH_C"/>
    <property type="match status" value="1"/>
</dbReference>
<dbReference type="Proteomes" id="UP000000267">
    <property type="component" value="Unassembled WGS sequence"/>
</dbReference>
<dbReference type="GO" id="GO:0019243">
    <property type="term" value="P:methylglyoxal catabolic process to D-lactate via S-lactoyl-glutathione"/>
    <property type="evidence" value="ECO:0007669"/>
    <property type="project" value="EnsemblFungi"/>
</dbReference>
<evidence type="ECO:0000256" key="8">
    <source>
        <dbReference type="ARBA" id="ARBA00022833"/>
    </source>
</evidence>
<gene>
    <name evidence="13" type="ORF">Kpol_473p22</name>
</gene>
<keyword evidence="8" id="KW-0862">Zinc</keyword>
<evidence type="ECO:0000259" key="12">
    <source>
        <dbReference type="SMART" id="SM00849"/>
    </source>
</evidence>
<dbReference type="OMA" id="CKERARF"/>
<keyword evidence="14" id="KW-1185">Reference proteome</keyword>
<dbReference type="EC" id="3.1.2.6" evidence="5"/>
<dbReference type="PhylomeDB" id="A7TQ14"/>
<dbReference type="InterPro" id="IPR035680">
    <property type="entry name" value="Clx_II_MBL"/>
</dbReference>
<reference evidence="13 14" key="1">
    <citation type="journal article" date="2007" name="Proc. Natl. Acad. Sci. U.S.A.">
        <title>Independent sorting-out of thousands of duplicated gene pairs in two yeast species descended from a whole-genome duplication.</title>
        <authorList>
            <person name="Scannell D.R."/>
            <person name="Frank A.C."/>
            <person name="Conant G.C."/>
            <person name="Byrne K.P."/>
            <person name="Woolfit M."/>
            <person name="Wolfe K.H."/>
        </authorList>
    </citation>
    <scope>NUCLEOTIDE SEQUENCE [LARGE SCALE GENOMIC DNA]</scope>
    <source>
        <strain evidence="14">ATCC 22028 / DSM 70294 / BCRC 21397 / CBS 2163 / NBRC 10782 / NRRL Y-8283 / UCD 57-17</strain>
    </source>
</reference>
<dbReference type="AlphaFoldDB" id="A7TQ14"/>
<accession>A7TQ14</accession>
<comment type="catalytic activity">
    <reaction evidence="10">
        <text>(R)-S-lactoylglutathione + H2O = (R)-lactate + glutathione + H(+)</text>
        <dbReference type="Rhea" id="RHEA:25245"/>
        <dbReference type="ChEBI" id="CHEBI:15377"/>
        <dbReference type="ChEBI" id="CHEBI:15378"/>
        <dbReference type="ChEBI" id="CHEBI:16004"/>
        <dbReference type="ChEBI" id="CHEBI:57474"/>
        <dbReference type="ChEBI" id="CHEBI:57925"/>
        <dbReference type="EC" id="3.1.2.6"/>
    </reaction>
</comment>
<dbReference type="InterPro" id="IPR001279">
    <property type="entry name" value="Metallo-B-lactamas"/>
</dbReference>
<dbReference type="InParanoid" id="A7TQ14"/>
<evidence type="ECO:0000256" key="7">
    <source>
        <dbReference type="ARBA" id="ARBA00022801"/>
    </source>
</evidence>
<evidence type="ECO:0000256" key="9">
    <source>
        <dbReference type="ARBA" id="ARBA00031044"/>
    </source>
</evidence>
<dbReference type="SUPFAM" id="SSF56281">
    <property type="entry name" value="Metallo-hydrolase/oxidoreductase"/>
    <property type="match status" value="1"/>
</dbReference>
<evidence type="ECO:0000256" key="3">
    <source>
        <dbReference type="ARBA" id="ARBA00004963"/>
    </source>
</evidence>
<dbReference type="Gene3D" id="3.60.15.10">
    <property type="entry name" value="Ribonuclease Z/Hydroxyacylglutathione hydrolase-like"/>
    <property type="match status" value="1"/>
</dbReference>
<evidence type="ECO:0000256" key="6">
    <source>
        <dbReference type="ARBA" id="ARBA00022723"/>
    </source>
</evidence>
<comment type="catalytic activity">
    <reaction evidence="1">
        <text>an S-(2-hydroxyacyl)glutathione + H2O = a 2-hydroxy carboxylate + glutathione + H(+)</text>
        <dbReference type="Rhea" id="RHEA:21864"/>
        <dbReference type="ChEBI" id="CHEBI:15377"/>
        <dbReference type="ChEBI" id="CHEBI:15378"/>
        <dbReference type="ChEBI" id="CHEBI:57925"/>
        <dbReference type="ChEBI" id="CHEBI:58896"/>
        <dbReference type="ChEBI" id="CHEBI:71261"/>
        <dbReference type="EC" id="3.1.2.6"/>
    </reaction>
</comment>
<sequence length="275" mass="30761">MFVKSIKMRWTTGGVNYSYLLSTADKTKSWLIDPAEPYEVLPHLNDAEMKSIQAIVNTHHHYDHAGGNKEILSKLQPLSSGHPIQIIGGSKYCEAVSEVPENLQNYSLGDLIISCIKTPCHTKDSICYYVKDPSTGEQCIFTGDTLFTAGCGRFFEGNGAEMDNSLNSAILNSVGRENLGKTYVYPGHEYTKSNALFVRSMIYPKIGDNKAFDSLEKFANDNDVTTGHYTLADELEFNPFMRIDDPAVRMAVGDKSSTWPREKVMDKLREMKNSM</sequence>
<organism evidence="14">
    <name type="scientific">Vanderwaltozyma polyspora (strain ATCC 22028 / DSM 70294 / BCRC 21397 / CBS 2163 / NBRC 10782 / NRRL Y-8283 / UCD 57-17)</name>
    <name type="common">Kluyveromyces polysporus</name>
    <dbReference type="NCBI Taxonomy" id="436907"/>
    <lineage>
        <taxon>Eukaryota</taxon>
        <taxon>Fungi</taxon>
        <taxon>Dikarya</taxon>
        <taxon>Ascomycota</taxon>
        <taxon>Saccharomycotina</taxon>
        <taxon>Saccharomycetes</taxon>
        <taxon>Saccharomycetales</taxon>
        <taxon>Saccharomycetaceae</taxon>
        <taxon>Vanderwaltozyma</taxon>
    </lineage>
</organism>
<dbReference type="STRING" id="436907.A7TQ14"/>
<name>A7TQ14_VANPO</name>
<dbReference type="InterPro" id="IPR032282">
    <property type="entry name" value="HAGH_C"/>
</dbReference>
<feature type="domain" description="Metallo-beta-lactamase" evidence="12">
    <location>
        <begin position="15"/>
        <end position="188"/>
    </location>
</feature>
<dbReference type="FunCoup" id="A7TQ14">
    <property type="interactions" value="434"/>
</dbReference>
<dbReference type="CDD" id="cd07723">
    <property type="entry name" value="hydroxyacylglutathione_hydrolase_MBL-fold"/>
    <property type="match status" value="1"/>
</dbReference>
<evidence type="ECO:0000256" key="10">
    <source>
        <dbReference type="ARBA" id="ARBA00051397"/>
    </source>
</evidence>
<protein>
    <recommendedName>
        <fullName evidence="5">hydroxyacylglutathione hydrolase</fullName>
        <ecNumber evidence="5">3.1.2.6</ecNumber>
    </recommendedName>
    <alternativeName>
        <fullName evidence="9">Glyoxalase II</fullName>
    </alternativeName>
</protein>
<dbReference type="GO" id="GO:0004416">
    <property type="term" value="F:hydroxyacylglutathione hydrolase activity"/>
    <property type="evidence" value="ECO:0007669"/>
    <property type="project" value="UniProtKB-EC"/>
</dbReference>
<dbReference type="SMART" id="SM00849">
    <property type="entry name" value="Lactamase_B"/>
    <property type="match status" value="1"/>
</dbReference>
<dbReference type="OrthoDB" id="515692at2759"/>
<proteinExistence type="inferred from homology"/>
<dbReference type="eggNOG" id="KOG0813">
    <property type="taxonomic scope" value="Eukaryota"/>
</dbReference>
<evidence type="ECO:0000256" key="11">
    <source>
        <dbReference type="ARBA" id="ARBA00054750"/>
    </source>
</evidence>
<dbReference type="KEGG" id="vpo:Kpol_473p22"/>
<evidence type="ECO:0000256" key="1">
    <source>
        <dbReference type="ARBA" id="ARBA00001623"/>
    </source>
</evidence>
<comment type="similarity">
    <text evidence="4">Belongs to the metallo-beta-lactamase superfamily. Glyoxalase II family.</text>
</comment>
<dbReference type="UniPathway" id="UPA00619">
    <property type="reaction ID" value="UER00676"/>
</dbReference>
<dbReference type="Pfam" id="PF00753">
    <property type="entry name" value="Lactamase_B"/>
    <property type="match status" value="1"/>
</dbReference>
<evidence type="ECO:0000313" key="14">
    <source>
        <dbReference type="Proteomes" id="UP000000267"/>
    </source>
</evidence>
<keyword evidence="7" id="KW-0378">Hydrolase</keyword>
<dbReference type="GeneID" id="5543745"/>
<evidence type="ECO:0000313" key="13">
    <source>
        <dbReference type="EMBL" id="EDO15663.1"/>
    </source>
</evidence>
<comment type="pathway">
    <text evidence="3">Secondary metabolite metabolism; methylglyoxal degradation; (R)-lactate from methylglyoxal: step 2/2.</text>
</comment>
<dbReference type="EMBL" id="DS480450">
    <property type="protein sequence ID" value="EDO15663.1"/>
    <property type="molecule type" value="Genomic_DNA"/>
</dbReference>
<dbReference type="FunFam" id="3.60.15.10:FF:000045">
    <property type="entry name" value="Hydroxyacylglutathione hydrolase"/>
    <property type="match status" value="1"/>
</dbReference>
<comment type="cofactor">
    <cofactor evidence="2">
        <name>Zn(2+)</name>
        <dbReference type="ChEBI" id="CHEBI:29105"/>
    </cofactor>
</comment>
<comment type="function">
    <text evidence="11">Thiolesterase that catalyzes the hydrolysis of S-D-lactoylglutathione to form glutathione and D-lactic acid. Involved in the metabolism of methylglyoxal, a toxic compound for yeast proliferation, by converting methylglyoxal to lactate via S-D-lactoylglutathione by sequential enzyme reactions catalyzed by glyoxalase I and glyoxalase II.</text>
</comment>
<evidence type="ECO:0000256" key="2">
    <source>
        <dbReference type="ARBA" id="ARBA00001947"/>
    </source>
</evidence>
<dbReference type="RefSeq" id="XP_001643521.1">
    <property type="nucleotide sequence ID" value="XM_001643471.1"/>
</dbReference>
<dbReference type="PANTHER" id="PTHR11935">
    <property type="entry name" value="BETA LACTAMASE DOMAIN"/>
    <property type="match status" value="1"/>
</dbReference>
<evidence type="ECO:0000256" key="4">
    <source>
        <dbReference type="ARBA" id="ARBA00006759"/>
    </source>
</evidence>
<dbReference type="GO" id="GO:0005737">
    <property type="term" value="C:cytoplasm"/>
    <property type="evidence" value="ECO:0007669"/>
    <property type="project" value="EnsemblFungi"/>
</dbReference>